<reference evidence="2" key="1">
    <citation type="submission" date="2023-01" db="EMBL/GenBank/DDBJ databases">
        <authorList>
            <person name="Van Ghelder C."/>
            <person name="Rancurel C."/>
        </authorList>
    </citation>
    <scope>NUCLEOTIDE SEQUENCE</scope>
    <source>
        <strain evidence="2">CNCM I-4278</strain>
    </source>
</reference>
<organism evidence="2 3">
    <name type="scientific">Periconia digitata</name>
    <dbReference type="NCBI Taxonomy" id="1303443"/>
    <lineage>
        <taxon>Eukaryota</taxon>
        <taxon>Fungi</taxon>
        <taxon>Dikarya</taxon>
        <taxon>Ascomycota</taxon>
        <taxon>Pezizomycotina</taxon>
        <taxon>Dothideomycetes</taxon>
        <taxon>Pleosporomycetidae</taxon>
        <taxon>Pleosporales</taxon>
        <taxon>Massarineae</taxon>
        <taxon>Periconiaceae</taxon>
        <taxon>Periconia</taxon>
    </lineage>
</organism>
<dbReference type="PANTHER" id="PTHR33112:SF8">
    <property type="entry name" value="HETEROKARYON INCOMPATIBILITY DOMAIN-CONTAINING PROTEIN"/>
    <property type="match status" value="1"/>
</dbReference>
<evidence type="ECO:0000259" key="1">
    <source>
        <dbReference type="Pfam" id="PF06985"/>
    </source>
</evidence>
<accession>A0A9W4XTD8</accession>
<feature type="domain" description="Heterokaryon incompatibility" evidence="1">
    <location>
        <begin position="93"/>
        <end position="239"/>
    </location>
</feature>
<dbReference type="OrthoDB" id="3486565at2759"/>
<protein>
    <recommendedName>
        <fullName evidence="1">Heterokaryon incompatibility domain-containing protein</fullName>
    </recommendedName>
</protein>
<proteinExistence type="predicted"/>
<dbReference type="Proteomes" id="UP001152607">
    <property type="component" value="Unassembled WGS sequence"/>
</dbReference>
<dbReference type="AlphaFoldDB" id="A0A9W4XTD8"/>
<gene>
    <name evidence="2" type="ORF">PDIGIT_LOCUS13115</name>
</gene>
<keyword evidence="3" id="KW-1185">Reference proteome</keyword>
<name>A0A9W4XTD8_9PLEO</name>
<dbReference type="EMBL" id="CAOQHR010000010">
    <property type="protein sequence ID" value="CAI6339950.1"/>
    <property type="molecule type" value="Genomic_DNA"/>
</dbReference>
<sequence>MSDVEELWLSLPGGAYTFPRPYIHTTILSNDESMHEVKMDVLDVARSWLNSCIESHRRCKHDRPPKLPTRLLSIAGEPPKLVLTKGWEDRPQYSTLSHCWGQEPFLKMTACSYQQFMRGIPMGDLPKTFQDAIHISRSLHVEYIWIDSLCIIQDDPQDWGREASSMGAVYGGSHINIAATSSKNPHGGLFTQPKEYIDGLRTHVVVSGQSVPREFRDFDLYSHHVTGSHLATRAWTLQEKLLPPRTLHIGDRGAFWECESRTASQCLPYAYPSPEISENSRLKGLASKHTDLVSAWSSIVKIYSAANLTFTKDKLPALSGIARWFHDKCGDEYLVGLWRNSEIAYQLCWQAQDPGSRSERLPSWSWTSVDGPVDYPDYYYPDSGIFRTFVSGVDLKFATDDIFGDGTEGALRINCLGLLAGKLPGQNIASVEIDICEKWGLLVHHDFWGEQSEDKEQTVFLLPMRYFSINIRYKDQTEWVKVPKIVGIVLRSLAGQKRLERIGYFQLTSTIKNEGEKDDRFQSFLDTYKKEGHLAAAEVCEGSFEDSEYPNEEHPHPWYTLHIV</sequence>
<dbReference type="InterPro" id="IPR010730">
    <property type="entry name" value="HET"/>
</dbReference>
<comment type="caution">
    <text evidence="2">The sequence shown here is derived from an EMBL/GenBank/DDBJ whole genome shotgun (WGS) entry which is preliminary data.</text>
</comment>
<evidence type="ECO:0000313" key="3">
    <source>
        <dbReference type="Proteomes" id="UP001152607"/>
    </source>
</evidence>
<evidence type="ECO:0000313" key="2">
    <source>
        <dbReference type="EMBL" id="CAI6339950.1"/>
    </source>
</evidence>
<dbReference type="Pfam" id="PF06985">
    <property type="entry name" value="HET"/>
    <property type="match status" value="1"/>
</dbReference>
<dbReference type="PANTHER" id="PTHR33112">
    <property type="entry name" value="DOMAIN PROTEIN, PUTATIVE-RELATED"/>
    <property type="match status" value="1"/>
</dbReference>